<dbReference type="InParanoid" id="A0A2R5G9K2"/>
<feature type="compositionally biased region" description="Polar residues" evidence="1">
    <location>
        <begin position="272"/>
        <end position="281"/>
    </location>
</feature>
<keyword evidence="2" id="KW-0812">Transmembrane</keyword>
<dbReference type="InterPro" id="IPR007461">
    <property type="entry name" value="Ysc84_actin-binding"/>
</dbReference>
<reference evidence="4 5" key="1">
    <citation type="submission" date="2017-12" db="EMBL/GenBank/DDBJ databases">
        <title>Sequencing, de novo assembly and annotation of complete genome of a new Thraustochytrid species, strain FCC1311.</title>
        <authorList>
            <person name="Sedici K."/>
            <person name="Godart F."/>
            <person name="Aiese Cigliano R."/>
            <person name="Sanseverino W."/>
            <person name="Barakat M."/>
            <person name="Ortet P."/>
            <person name="Marechal E."/>
            <person name="Cagnac O."/>
            <person name="Amato A."/>
        </authorList>
    </citation>
    <scope>NUCLEOTIDE SEQUENCE [LARGE SCALE GENOMIC DNA]</scope>
</reference>
<dbReference type="Proteomes" id="UP000241890">
    <property type="component" value="Unassembled WGS sequence"/>
</dbReference>
<protein>
    <submittedName>
        <fullName evidence="4">SH3 domain-containing YSC84-like protein 1</fullName>
    </submittedName>
</protein>
<evidence type="ECO:0000313" key="5">
    <source>
        <dbReference type="Proteomes" id="UP000241890"/>
    </source>
</evidence>
<evidence type="ECO:0000313" key="4">
    <source>
        <dbReference type="EMBL" id="GBG27710.1"/>
    </source>
</evidence>
<sequence length="288" mass="31079">MASKLTMTGNLKSAEKIISRAITADAISRKDLQKARGIVFLSALKGAWFFSGALGRGFFMKRDEEDEDKWSNPVAIALVQGGAGLQFGLHKEQLILILKSRAAVRRFENVGSLQISADLSISAGTTGGVCKGGVAVNQRSVSGVSAFAVSRGVFFGLSLEGVIVATNPPMNKSFYENQSANQRSIFRNEVSLPLGKKRNAVLKVHHMLANLEAGRNILARMDKLRDQIEGVDKDVPVATPVPQSDHSSTDDDSIPNLDNDTEEKAGLLEAPQPSQTQTPPRVTSFIFE</sequence>
<proteinExistence type="predicted"/>
<organism evidence="4 5">
    <name type="scientific">Hondaea fermentalgiana</name>
    <dbReference type="NCBI Taxonomy" id="2315210"/>
    <lineage>
        <taxon>Eukaryota</taxon>
        <taxon>Sar</taxon>
        <taxon>Stramenopiles</taxon>
        <taxon>Bigyra</taxon>
        <taxon>Labyrinthulomycetes</taxon>
        <taxon>Thraustochytrida</taxon>
        <taxon>Thraustochytriidae</taxon>
        <taxon>Hondaea</taxon>
    </lineage>
</organism>
<feature type="domain" description="Ysc84 actin-binding" evidence="3">
    <location>
        <begin position="80"/>
        <end position="193"/>
    </location>
</feature>
<dbReference type="InterPro" id="IPR051702">
    <property type="entry name" value="SH3_domain_YSC84-like"/>
</dbReference>
<feature type="transmembrane region" description="Helical" evidence="2">
    <location>
        <begin position="38"/>
        <end position="58"/>
    </location>
</feature>
<keyword evidence="2" id="KW-0472">Membrane</keyword>
<dbReference type="CDD" id="cd11524">
    <property type="entry name" value="SYLF"/>
    <property type="match status" value="1"/>
</dbReference>
<comment type="caution">
    <text evidence="4">The sequence shown here is derived from an EMBL/GenBank/DDBJ whole genome shotgun (WGS) entry which is preliminary data.</text>
</comment>
<keyword evidence="5" id="KW-1185">Reference proteome</keyword>
<dbReference type="OrthoDB" id="443981at2759"/>
<accession>A0A2R5G9K2</accession>
<evidence type="ECO:0000256" key="1">
    <source>
        <dbReference type="SAM" id="MobiDB-lite"/>
    </source>
</evidence>
<feature type="region of interest" description="Disordered" evidence="1">
    <location>
        <begin position="230"/>
        <end position="288"/>
    </location>
</feature>
<gene>
    <name evidence="4" type="ORF">FCC1311_039332</name>
</gene>
<dbReference type="PANTHER" id="PTHR15629">
    <property type="entry name" value="SH3YL1 PROTEIN"/>
    <property type="match status" value="1"/>
</dbReference>
<dbReference type="EMBL" id="BEYU01000035">
    <property type="protein sequence ID" value="GBG27710.1"/>
    <property type="molecule type" value="Genomic_DNA"/>
</dbReference>
<dbReference type="PANTHER" id="PTHR15629:SF2">
    <property type="entry name" value="SH3 DOMAIN-CONTAINING YSC84-LIKE PROTEIN 1"/>
    <property type="match status" value="1"/>
</dbReference>
<name>A0A2R5G9K2_9STRA</name>
<evidence type="ECO:0000256" key="2">
    <source>
        <dbReference type="SAM" id="Phobius"/>
    </source>
</evidence>
<dbReference type="AlphaFoldDB" id="A0A2R5G9K2"/>
<evidence type="ECO:0000259" key="3">
    <source>
        <dbReference type="Pfam" id="PF04366"/>
    </source>
</evidence>
<dbReference type="GO" id="GO:0035091">
    <property type="term" value="F:phosphatidylinositol binding"/>
    <property type="evidence" value="ECO:0007669"/>
    <property type="project" value="TreeGrafter"/>
</dbReference>
<keyword evidence="2" id="KW-1133">Transmembrane helix</keyword>
<dbReference type="Pfam" id="PF04366">
    <property type="entry name" value="Ysc84"/>
    <property type="match status" value="1"/>
</dbReference>